<reference evidence="1 2" key="1">
    <citation type="submission" date="2023-11" db="EMBL/GenBank/DDBJ databases">
        <title>Analysis of the Genomes of Mucilaginibacter gossypii cycad 4 and M. sabulilitoris SNA2: microbes with the potential for plant growth promotion.</title>
        <authorList>
            <person name="Hirsch A.M."/>
            <person name="Humm E."/>
            <person name="Rubbi M."/>
            <person name="Del Vecchio G."/>
            <person name="Ha S.M."/>
            <person name="Pellegrini M."/>
            <person name="Gunsalus R.P."/>
        </authorList>
    </citation>
    <scope>NUCLEOTIDE SEQUENCE [LARGE SCALE GENOMIC DNA]</scope>
    <source>
        <strain evidence="1 2">SNA2</strain>
    </source>
</reference>
<proteinExistence type="predicted"/>
<gene>
    <name evidence="1" type="ORF">SNE25_12865</name>
</gene>
<evidence type="ECO:0000313" key="1">
    <source>
        <dbReference type="EMBL" id="WPU96411.1"/>
    </source>
</evidence>
<sequence length="812" mass="94349">MYAGINQKATPIRYFFLIQPERQDRFQRAVQIAFSVWGGVNAPVFSYYGELPPAYRYEFQIDLPTLDYYRNTIENFDPDTIIYDEDITEAAVSAIAGERKCISIESYLSELDNNRFEQAISFLEIGAYLKEKEFKFVRHDDLVLSLPIFPENELLLRTFMGELPEFVRSEMKKIFNDSDVLEEPEVFWEVLDEYRKKLNIDIIQLNNYRLSSWVNKHYKRGSAIYILRPNRLQDIQNFWNLRAAGWQVLPLPIGRTELPVLKTMVQAYTEWQARQHNGDHAMVTLLIGFGLTREAVDTAWGHVTPDTNEIGKKVMYVYQSLFPRYWSTYRIQDADMIKSHIPFFETDYKHYEPNEGRIEFQPLEVPFTSKRNLYRESAYKIIFELSAYDEQSSFAEVLDGITTRQLRNLTGALDFRTWRLSNAGIHRLIRDADDKIHISLPESLPFFRFYFANKGFQLKETANSKLAKEVLKNIGGLTYGKFLLQTGPLKIIELFEGGREITYPQLVAEIKQQLGLKKKEEIKEFIERLLEHRIVEMGGIVQCAVCEQHGFYLPVHIREEITCPICRNEFPLPMAEPNSIAWAYRGIGPFTRTNKADGVMAVFATLGFFHREFADTSGKLSSLFGFELGRKNEPAPAKEVDLALLLRNKYDDDRSSDLLFCECKTYKRFTEKDAERMKLLGQQFPNSVLVFATLNNELDEEERVLIAGLAKYFQQGYGERPVNPVLILTGSEVLSEDFDQLAAYDQQLKPYNRYNDLLGSLCEFSVARHLTIENWWEIKDRKWREGIFRRGMIQNIILGLKEKASIKAGATK</sequence>
<protein>
    <submittedName>
        <fullName evidence="1">Uncharacterized protein</fullName>
    </submittedName>
</protein>
<name>A0ABZ0TUI8_9SPHI</name>
<dbReference type="RefSeq" id="WP_321565505.1">
    <property type="nucleotide sequence ID" value="NZ_CP139558.1"/>
</dbReference>
<dbReference type="Proteomes" id="UP001324380">
    <property type="component" value="Chromosome"/>
</dbReference>
<accession>A0ABZ0TUI8</accession>
<evidence type="ECO:0000313" key="2">
    <source>
        <dbReference type="Proteomes" id="UP001324380"/>
    </source>
</evidence>
<keyword evidence="2" id="KW-1185">Reference proteome</keyword>
<organism evidence="1 2">
    <name type="scientific">Mucilaginibacter sabulilitoris</name>
    <dbReference type="NCBI Taxonomy" id="1173583"/>
    <lineage>
        <taxon>Bacteria</taxon>
        <taxon>Pseudomonadati</taxon>
        <taxon>Bacteroidota</taxon>
        <taxon>Sphingobacteriia</taxon>
        <taxon>Sphingobacteriales</taxon>
        <taxon>Sphingobacteriaceae</taxon>
        <taxon>Mucilaginibacter</taxon>
    </lineage>
</organism>
<dbReference type="EMBL" id="CP139558">
    <property type="protein sequence ID" value="WPU96411.1"/>
    <property type="molecule type" value="Genomic_DNA"/>
</dbReference>